<comment type="caution">
    <text evidence="1">The sequence shown here is derived from an EMBL/GenBank/DDBJ whole genome shotgun (WGS) entry which is preliminary data.</text>
</comment>
<dbReference type="InterPro" id="IPR002187">
    <property type="entry name" value="N-reg_PII"/>
</dbReference>
<dbReference type="GO" id="GO:0006808">
    <property type="term" value="P:regulation of nitrogen utilization"/>
    <property type="evidence" value="ECO:0007669"/>
    <property type="project" value="InterPro"/>
</dbReference>
<dbReference type="InterPro" id="IPR011322">
    <property type="entry name" value="N-reg_PII-like_a/b"/>
</dbReference>
<dbReference type="RefSeq" id="WP_034928697.1">
    <property type="nucleotide sequence ID" value="NZ_JDSS02000034.1"/>
</dbReference>
<dbReference type="SMART" id="SM00938">
    <property type="entry name" value="P-II"/>
    <property type="match status" value="1"/>
</dbReference>
<dbReference type="GO" id="GO:0005524">
    <property type="term" value="F:ATP binding"/>
    <property type="evidence" value="ECO:0007669"/>
    <property type="project" value="TreeGrafter"/>
</dbReference>
<dbReference type="PRINTS" id="PR00340">
    <property type="entry name" value="PIIGLNB"/>
</dbReference>
<reference evidence="1 2" key="1">
    <citation type="submission" date="2014-07" db="EMBL/GenBank/DDBJ databases">
        <title>Expanding our view of genomic diversity in Candidatus Accumulibacter clades.</title>
        <authorList>
            <person name="Skennerton C.T."/>
            <person name="Barr J.J."/>
            <person name="Slater F.R."/>
            <person name="Bond P.L."/>
            <person name="Tyson G.W."/>
        </authorList>
    </citation>
    <scope>NUCLEOTIDE SEQUENCE [LARGE SCALE GENOMIC DNA]</scope>
    <source>
        <strain evidence="2">SK-01</strain>
    </source>
</reference>
<dbReference type="GO" id="GO:0030234">
    <property type="term" value="F:enzyme regulator activity"/>
    <property type="evidence" value="ECO:0007669"/>
    <property type="project" value="InterPro"/>
</dbReference>
<dbReference type="PANTHER" id="PTHR30115:SF11">
    <property type="entry name" value="NITROGEN REGULATORY PROTEIN P-II HOMOLOG"/>
    <property type="match status" value="1"/>
</dbReference>
<evidence type="ECO:0000313" key="2">
    <source>
        <dbReference type="Proteomes" id="UP000019812"/>
    </source>
</evidence>
<dbReference type="Gene3D" id="3.30.70.120">
    <property type="match status" value="1"/>
</dbReference>
<dbReference type="STRING" id="1457154.CAPSK01_003588"/>
<dbReference type="PANTHER" id="PTHR30115">
    <property type="entry name" value="NITROGEN REGULATORY PROTEIN P-II"/>
    <property type="match status" value="1"/>
</dbReference>
<accession>A0A084XX77</accession>
<gene>
    <name evidence="1" type="primary">glnB_2</name>
    <name evidence="1" type="ORF">CAPSK01_003588</name>
</gene>
<dbReference type="EMBL" id="JDSS02000034">
    <property type="protein sequence ID" value="KFB67071.1"/>
    <property type="molecule type" value="Genomic_DNA"/>
</dbReference>
<dbReference type="PROSITE" id="PS51343">
    <property type="entry name" value="PII_GLNB_DOM"/>
    <property type="match status" value="1"/>
</dbReference>
<dbReference type="GO" id="GO:0005829">
    <property type="term" value="C:cytosol"/>
    <property type="evidence" value="ECO:0007669"/>
    <property type="project" value="TreeGrafter"/>
</dbReference>
<dbReference type="InterPro" id="IPR015867">
    <property type="entry name" value="N-reg_PII/ATP_PRibTrfase_C"/>
</dbReference>
<proteinExistence type="predicted"/>
<name>A0A084XX77_9PROT</name>
<protein>
    <submittedName>
        <fullName evidence="1">PII signal transducing protein</fullName>
    </submittedName>
</protein>
<evidence type="ECO:0000313" key="1">
    <source>
        <dbReference type="EMBL" id="KFB67071.1"/>
    </source>
</evidence>
<dbReference type="AlphaFoldDB" id="A0A084XX77"/>
<sequence>MKQITAMIRPHRLDAVETALETLPHCPGFTVFGAKGHPRGHGPDHRFVADEWNPHAHDVLVLLILCQDDDASAIVDAVAAAARTGQPGDGMVGVVELVTAVRIRTGERDAAAL</sequence>
<dbReference type="SUPFAM" id="SSF54913">
    <property type="entry name" value="GlnB-like"/>
    <property type="match status" value="1"/>
</dbReference>
<dbReference type="Proteomes" id="UP000019812">
    <property type="component" value="Unassembled WGS sequence"/>
</dbReference>
<dbReference type="Pfam" id="PF00543">
    <property type="entry name" value="P-II"/>
    <property type="match status" value="1"/>
</dbReference>
<organism evidence="1 2">
    <name type="scientific">Candidatus Accumulibacter vicinus</name>
    <dbReference type="NCBI Taxonomy" id="2954382"/>
    <lineage>
        <taxon>Bacteria</taxon>
        <taxon>Pseudomonadati</taxon>
        <taxon>Pseudomonadota</taxon>
        <taxon>Betaproteobacteria</taxon>
        <taxon>Candidatus Accumulibacter</taxon>
    </lineage>
</organism>